<dbReference type="EMBL" id="FR718501">
    <property type="protein sequence ID" value="CBX69578.1"/>
    <property type="molecule type" value="Genomic_DNA"/>
</dbReference>
<name>F4MUS0_YEREN</name>
<evidence type="ECO:0000259" key="1">
    <source>
        <dbReference type="PROSITE" id="PS50045"/>
    </source>
</evidence>
<organism evidence="2">
    <name type="scientific">Yersinia enterocolitica W22703</name>
    <dbReference type="NCBI Taxonomy" id="913028"/>
    <lineage>
        <taxon>Bacteria</taxon>
        <taxon>Pseudomonadati</taxon>
        <taxon>Pseudomonadota</taxon>
        <taxon>Gammaproteobacteria</taxon>
        <taxon>Enterobacterales</taxon>
        <taxon>Yersiniaceae</taxon>
        <taxon>Yersinia</taxon>
    </lineage>
</organism>
<reference evidence="2" key="1">
    <citation type="journal article" date="2011" name="BMC Genomics">
        <title>Shotgun sequencing of Yersinia enterocolitica strain W22703 (biotype 2, serotype O:9): genomic evidence for oscillation between invertebrates and mammals.</title>
        <authorList>
            <person name="Fuchs T.M."/>
            <person name="Brandt K."/>
            <person name="Starke M."/>
            <person name="Rattei T."/>
        </authorList>
    </citation>
    <scope>NUCLEOTIDE SEQUENCE</scope>
</reference>
<dbReference type="InterPro" id="IPR002078">
    <property type="entry name" value="Sigma_54_int"/>
</dbReference>
<accession>F4MUS0</accession>
<dbReference type="Pfam" id="PF00158">
    <property type="entry name" value="Sigma54_activat"/>
    <property type="match status" value="1"/>
</dbReference>
<dbReference type="GO" id="GO:0006355">
    <property type="term" value="P:regulation of DNA-templated transcription"/>
    <property type="evidence" value="ECO:0007669"/>
    <property type="project" value="InterPro"/>
</dbReference>
<evidence type="ECO:0000313" key="2">
    <source>
        <dbReference type="EMBL" id="CBX69578.1"/>
    </source>
</evidence>
<protein>
    <recommendedName>
        <fullName evidence="1">Sigma-54 factor interaction domain-containing protein</fullName>
    </recommendedName>
</protein>
<dbReference type="GO" id="GO:0005524">
    <property type="term" value="F:ATP binding"/>
    <property type="evidence" value="ECO:0007669"/>
    <property type="project" value="InterPro"/>
</dbReference>
<feature type="domain" description="Sigma-54 factor interaction" evidence="1">
    <location>
        <begin position="1"/>
        <end position="39"/>
    </location>
</feature>
<dbReference type="PROSITE" id="PS50045">
    <property type="entry name" value="SIGMA54_INTERACT_4"/>
    <property type="match status" value="1"/>
</dbReference>
<gene>
    <name evidence="2" type="ORF">YEW_DZ17130</name>
</gene>
<dbReference type="AlphaFoldDB" id="F4MUS0"/>
<sequence length="39" mass="4175">ALPEQLLESELFGHAKGHLPAQSVAAKGYFRQPKAGHCS</sequence>
<feature type="non-terminal residue" evidence="2">
    <location>
        <position position="1"/>
    </location>
</feature>
<proteinExistence type="predicted"/>